<dbReference type="RefSeq" id="WP_137666586.1">
    <property type="nucleotide sequence ID" value="NZ_BJCE01000021.1"/>
</dbReference>
<protein>
    <recommendedName>
        <fullName evidence="4">SnoaL-like domain-containing protein</fullName>
    </recommendedName>
</protein>
<gene>
    <name evidence="2" type="ORF">SR1949_10250</name>
</gene>
<reference evidence="3" key="1">
    <citation type="submission" date="2019-02" db="EMBL/GenBank/DDBJ databases">
        <title>Draft genome sequence of Sphaerospermopsis reniformis NIES-1949.</title>
        <authorList>
            <person name="Yamaguchi H."/>
            <person name="Suzuki S."/>
            <person name="Kawachi M."/>
        </authorList>
    </citation>
    <scope>NUCLEOTIDE SEQUENCE [LARGE SCALE GENOMIC DNA]</scope>
    <source>
        <strain evidence="3">NIES-1949</strain>
    </source>
</reference>
<keyword evidence="1" id="KW-0732">Signal</keyword>
<keyword evidence="3" id="KW-1185">Reference proteome</keyword>
<dbReference type="SUPFAM" id="SSF54427">
    <property type="entry name" value="NTF2-like"/>
    <property type="match status" value="1"/>
</dbReference>
<dbReference type="InterPro" id="IPR032710">
    <property type="entry name" value="NTF2-like_dom_sf"/>
</dbReference>
<organism evidence="2 3">
    <name type="scientific">Sphaerospermopsis reniformis</name>
    <dbReference type="NCBI Taxonomy" id="531300"/>
    <lineage>
        <taxon>Bacteria</taxon>
        <taxon>Bacillati</taxon>
        <taxon>Cyanobacteriota</taxon>
        <taxon>Cyanophyceae</taxon>
        <taxon>Nostocales</taxon>
        <taxon>Aphanizomenonaceae</taxon>
        <taxon>Sphaerospermopsis</taxon>
    </lineage>
</organism>
<feature type="chain" id="PRO_5019848242" description="SnoaL-like domain-containing protein" evidence="1">
    <location>
        <begin position="40"/>
        <end position="270"/>
    </location>
</feature>
<proteinExistence type="predicted"/>
<accession>A0A479ZTS4</accession>
<dbReference type="AlphaFoldDB" id="A0A479ZTS4"/>
<evidence type="ECO:0000313" key="2">
    <source>
        <dbReference type="EMBL" id="GCL35925.1"/>
    </source>
</evidence>
<comment type="caution">
    <text evidence="2">The sequence shown here is derived from an EMBL/GenBank/DDBJ whole genome shotgun (WGS) entry which is preliminary data.</text>
</comment>
<sequence length="270" mass="29719">MTNIIALLMNHNKTLTGSISLLSCLLTLNLTSNGQIAQAAQPENAPPALKNLLTQIDTASSRGDIKGVMQFYSPKFTHGDGLNRQTMEQALKSFWQRYPQLRYSTRLKSWKSEGKTIIAETVTTITGLPSSNRNNLTLNATITSRQRIAGTEILHQEILSERTQLTSGNQPPQVEIKLPQQVKVGQKYSFDAIVQEPLGNDFLLGSAMEETIQPSKYLNPTPVNLELLSAGGLFKTGTAPSTPGQQWISAVILRNDGMTMITQRLKVVKK</sequence>
<evidence type="ECO:0000313" key="3">
    <source>
        <dbReference type="Proteomes" id="UP000300142"/>
    </source>
</evidence>
<evidence type="ECO:0008006" key="4">
    <source>
        <dbReference type="Google" id="ProtNLM"/>
    </source>
</evidence>
<feature type="signal peptide" evidence="1">
    <location>
        <begin position="1"/>
        <end position="39"/>
    </location>
</feature>
<name>A0A479ZTS4_9CYAN</name>
<dbReference type="EMBL" id="BJCE01000021">
    <property type="protein sequence ID" value="GCL35925.1"/>
    <property type="molecule type" value="Genomic_DNA"/>
</dbReference>
<dbReference type="Proteomes" id="UP000300142">
    <property type="component" value="Unassembled WGS sequence"/>
</dbReference>
<evidence type="ECO:0000256" key="1">
    <source>
        <dbReference type="SAM" id="SignalP"/>
    </source>
</evidence>